<sequence>MDSEDKIIEDDVWGGSDDELENKQRDKDWNKLEDRFMDEGYREGISYGKEAHLQPGFDEGYITGVGYGREFGRLRAFANQTLSHLTNIQASPEQLERCRSLVSNIGRVSAHQILPKDIEAIEHAKEHEEEDRKQKSTSNVTFEEELGGERGRQRGVEQLADELDRLGKAKLDGRETLDELWGELKEILSRESTLESLLAVL</sequence>
<accession>I4YHA6</accession>
<keyword evidence="7" id="KW-0539">Nucleus</keyword>
<dbReference type="InParanoid" id="I4YHA6"/>
<gene>
    <name evidence="10" type="ORF">WALSEDRAFT_62717</name>
</gene>
<dbReference type="eggNOG" id="KOG4774">
    <property type="taxonomic scope" value="Eukaryota"/>
</dbReference>
<feature type="compositionally biased region" description="Acidic residues" evidence="8">
    <location>
        <begin position="7"/>
        <end position="20"/>
    </location>
</feature>
<dbReference type="PANTHER" id="PTHR18829:SF0">
    <property type="entry name" value="PROTEIN YAE1 HOMOLOG"/>
    <property type="match status" value="1"/>
</dbReference>
<evidence type="ECO:0000256" key="6">
    <source>
        <dbReference type="ARBA" id="ARBA00022490"/>
    </source>
</evidence>
<dbReference type="HOGENOM" id="CLU_091047_0_0_1"/>
<name>I4YHA6_WALMC</name>
<dbReference type="OrthoDB" id="20086at2759"/>
<dbReference type="OMA" id="TEEAGWA"/>
<proteinExistence type="inferred from homology"/>
<comment type="subcellular location">
    <subcellularLocation>
        <location evidence="2">Cytoplasm</location>
    </subcellularLocation>
    <subcellularLocation>
        <location evidence="1">Nucleus</location>
    </subcellularLocation>
</comment>
<dbReference type="RefSeq" id="XP_006956732.1">
    <property type="nucleotide sequence ID" value="XM_006956670.1"/>
</dbReference>
<reference evidence="10 11" key="1">
    <citation type="journal article" date="2012" name="Fungal Genet. Biol.">
        <title>The genome of the xerotolerant mold Wallemia sebi reveals adaptations to osmotic stress and suggests cryptic sexual reproduction.</title>
        <authorList>
            <person name="Padamsee M."/>
            <person name="Kumar T.K.A."/>
            <person name="Riley R."/>
            <person name="Binder M."/>
            <person name="Boyd A."/>
            <person name="Calvo A.M."/>
            <person name="Furukawa K."/>
            <person name="Hesse C."/>
            <person name="Hohmann S."/>
            <person name="James T.Y."/>
            <person name="LaButti K."/>
            <person name="Lapidus A."/>
            <person name="Lindquist E."/>
            <person name="Lucas S."/>
            <person name="Miller K."/>
            <person name="Shantappa S."/>
            <person name="Grigoriev I.V."/>
            <person name="Hibbett D.S."/>
            <person name="McLaughlin D.J."/>
            <person name="Spatafora J.W."/>
            <person name="Aime M.C."/>
        </authorList>
    </citation>
    <scope>NUCLEOTIDE SEQUENCE [LARGE SCALE GENOMIC DNA]</scope>
    <source>
        <strain evidence="11">ATCC MYA-4683 / CBS 633.66</strain>
    </source>
</reference>
<evidence type="ECO:0000256" key="3">
    <source>
        <dbReference type="ARBA" id="ARBA00007096"/>
    </source>
</evidence>
<evidence type="ECO:0000256" key="2">
    <source>
        <dbReference type="ARBA" id="ARBA00004496"/>
    </source>
</evidence>
<evidence type="ECO:0000256" key="7">
    <source>
        <dbReference type="ARBA" id="ARBA00023242"/>
    </source>
</evidence>
<dbReference type="PANTHER" id="PTHR18829">
    <property type="entry name" value="PROTEIN YAE1 HOMOLOG"/>
    <property type="match status" value="1"/>
</dbReference>
<feature type="domain" description="Essential protein Yae1 N-terminal" evidence="9">
    <location>
        <begin position="40"/>
        <end position="78"/>
    </location>
</feature>
<dbReference type="AlphaFoldDB" id="I4YHA6"/>
<dbReference type="GO" id="GO:0005737">
    <property type="term" value="C:cytoplasm"/>
    <property type="evidence" value="ECO:0007669"/>
    <property type="project" value="UniProtKB-SubCell"/>
</dbReference>
<organism evidence="10 11">
    <name type="scientific">Wallemia mellicola (strain ATCC MYA-4683 / CBS 633.66)</name>
    <name type="common">Wallemia sebi (CBS 633.66)</name>
    <dbReference type="NCBI Taxonomy" id="671144"/>
    <lineage>
        <taxon>Eukaryota</taxon>
        <taxon>Fungi</taxon>
        <taxon>Dikarya</taxon>
        <taxon>Basidiomycota</taxon>
        <taxon>Wallemiomycotina</taxon>
        <taxon>Wallemiomycetes</taxon>
        <taxon>Wallemiales</taxon>
        <taxon>Wallemiaceae</taxon>
        <taxon>Wallemia</taxon>
    </lineage>
</organism>
<evidence type="ECO:0000313" key="10">
    <source>
        <dbReference type="EMBL" id="EIM23348.1"/>
    </source>
</evidence>
<dbReference type="Proteomes" id="UP000005242">
    <property type="component" value="Unassembled WGS sequence"/>
</dbReference>
<dbReference type="GeneID" id="18474782"/>
<keyword evidence="11" id="KW-1185">Reference proteome</keyword>
<evidence type="ECO:0000256" key="1">
    <source>
        <dbReference type="ARBA" id="ARBA00004123"/>
    </source>
</evidence>
<dbReference type="GO" id="GO:0005634">
    <property type="term" value="C:nucleus"/>
    <property type="evidence" value="ECO:0007669"/>
    <property type="project" value="UniProtKB-SubCell"/>
</dbReference>
<evidence type="ECO:0000259" key="9">
    <source>
        <dbReference type="Pfam" id="PF09811"/>
    </source>
</evidence>
<dbReference type="InterPro" id="IPR019191">
    <property type="entry name" value="Essential_protein_Yae1_N"/>
</dbReference>
<feature type="region of interest" description="Disordered" evidence="8">
    <location>
        <begin position="1"/>
        <end position="20"/>
    </location>
</feature>
<dbReference type="KEGG" id="wse:WALSEDRAFT_62717"/>
<feature type="compositionally biased region" description="Basic and acidic residues" evidence="8">
    <location>
        <begin position="125"/>
        <end position="134"/>
    </location>
</feature>
<keyword evidence="6" id="KW-0963">Cytoplasm</keyword>
<evidence type="ECO:0000256" key="8">
    <source>
        <dbReference type="SAM" id="MobiDB-lite"/>
    </source>
</evidence>
<dbReference type="InterPro" id="IPR038881">
    <property type="entry name" value="Yae1-like"/>
</dbReference>
<dbReference type="EMBL" id="JH668225">
    <property type="protein sequence ID" value="EIM23348.1"/>
    <property type="molecule type" value="Genomic_DNA"/>
</dbReference>
<comment type="similarity">
    <text evidence="3">Belongs to the YAE1 family.</text>
</comment>
<protein>
    <recommendedName>
        <fullName evidence="5">Protein YAE1</fullName>
    </recommendedName>
    <alternativeName>
        <fullName evidence="4">Protein yae1</fullName>
    </alternativeName>
</protein>
<evidence type="ECO:0000313" key="11">
    <source>
        <dbReference type="Proteomes" id="UP000005242"/>
    </source>
</evidence>
<evidence type="ECO:0000256" key="5">
    <source>
        <dbReference type="ARBA" id="ARBA00018400"/>
    </source>
</evidence>
<evidence type="ECO:0000256" key="4">
    <source>
        <dbReference type="ARBA" id="ARBA00017286"/>
    </source>
</evidence>
<feature type="region of interest" description="Disordered" evidence="8">
    <location>
        <begin position="125"/>
        <end position="156"/>
    </location>
</feature>
<dbReference type="Pfam" id="PF09811">
    <property type="entry name" value="Yae1_N"/>
    <property type="match status" value="1"/>
</dbReference>